<reference evidence="1" key="1">
    <citation type="submission" date="2024-09" db="EMBL/GenBank/DDBJ databases">
        <title>Draft Genome Sequences of Neofusicoccum parvum.</title>
        <authorList>
            <person name="Ashida A."/>
            <person name="Camagna M."/>
            <person name="Tanaka A."/>
            <person name="Takemoto D."/>
        </authorList>
    </citation>
    <scope>NUCLEOTIDE SEQUENCE</scope>
    <source>
        <strain evidence="1">PPO83</strain>
    </source>
</reference>
<proteinExistence type="predicted"/>
<accession>A0ACB5RVX1</accession>
<keyword evidence="2" id="KW-1185">Reference proteome</keyword>
<gene>
    <name evidence="1" type="primary">g6914</name>
    <name evidence="1" type="ORF">NpPPO83_00006914</name>
</gene>
<organism evidence="1 2">
    <name type="scientific">Neofusicoccum parvum</name>
    <dbReference type="NCBI Taxonomy" id="310453"/>
    <lineage>
        <taxon>Eukaryota</taxon>
        <taxon>Fungi</taxon>
        <taxon>Dikarya</taxon>
        <taxon>Ascomycota</taxon>
        <taxon>Pezizomycotina</taxon>
        <taxon>Dothideomycetes</taxon>
        <taxon>Dothideomycetes incertae sedis</taxon>
        <taxon>Botryosphaeriales</taxon>
        <taxon>Botryosphaeriaceae</taxon>
        <taxon>Neofusicoccum</taxon>
    </lineage>
</organism>
<dbReference type="Proteomes" id="UP001165186">
    <property type="component" value="Unassembled WGS sequence"/>
</dbReference>
<evidence type="ECO:0000313" key="2">
    <source>
        <dbReference type="Proteomes" id="UP001165186"/>
    </source>
</evidence>
<name>A0ACB5RVX1_9PEZI</name>
<sequence length="425" mass="44949">MSSDAHHDEPHLHASQPLQILRPLPRRPFELNLTPATSSSGASSHPSTPPSASHHHHHHHNNQQQQHHHSTHQATQRDAFSAQLDARLSGGGDDADVKRSRSILNLTASTLFGIYQPTAGSTAGESEPPTPWGTGAETPAYAEGGGRDSSSDLRSEWEQLRLAGLESRHAANPASPAAMRSVSGEEYRRAGVDKDGRVAAAAAAAAAAASASEGAQQQGGGRILGAVARATALFGFGVVYGLIISHLHDNRHIAPVRVEGIDRGHWGYLIFWGLAGVALGSALPWVDLFWEGENAAAAGVKGRRKSKGQAGVVGGRTREAGQDWNDVVRSVGAFVGIAFAIRKLQWQSTLQISLTLALVNPALWYLLDRSKPGFTLSMLVGLTGTAVLLLLGQHADSVAFIPSPPIVGGSGPNSSIRWPFKGRKM</sequence>
<evidence type="ECO:0000313" key="1">
    <source>
        <dbReference type="EMBL" id="GME24654.1"/>
    </source>
</evidence>
<dbReference type="EMBL" id="BSXG01000014">
    <property type="protein sequence ID" value="GME24654.1"/>
    <property type="molecule type" value="Genomic_DNA"/>
</dbReference>
<protein>
    <submittedName>
        <fullName evidence="1">INSIG domain-containing protein</fullName>
    </submittedName>
</protein>
<comment type="caution">
    <text evidence="1">The sequence shown here is derived from an EMBL/GenBank/DDBJ whole genome shotgun (WGS) entry which is preliminary data.</text>
</comment>